<evidence type="ECO:0000256" key="2">
    <source>
        <dbReference type="ARBA" id="ARBA00022664"/>
    </source>
</evidence>
<dbReference type="GO" id="GO:0000395">
    <property type="term" value="P:mRNA 5'-splice site recognition"/>
    <property type="evidence" value="ECO:0007669"/>
    <property type="project" value="TreeGrafter"/>
</dbReference>
<proteinExistence type="predicted"/>
<feature type="repeat" description="TPR" evidence="6">
    <location>
        <begin position="79"/>
        <end position="112"/>
    </location>
</feature>
<dbReference type="InterPro" id="IPR011990">
    <property type="entry name" value="TPR-like_helical_dom_sf"/>
</dbReference>
<dbReference type="OrthoDB" id="10265668at2759"/>
<dbReference type="PANTHER" id="PTHR17204">
    <property type="entry name" value="PRE-MRNA PROCESSING PROTEIN PRP39-RELATED"/>
    <property type="match status" value="1"/>
</dbReference>
<protein>
    <submittedName>
        <fullName evidence="7">Uncharacterized protein</fullName>
    </submittedName>
</protein>
<dbReference type="Pfam" id="PF23241">
    <property type="entry name" value="HAT_PRP39_C"/>
    <property type="match status" value="1"/>
</dbReference>
<keyword evidence="2" id="KW-0507">mRNA processing</keyword>
<dbReference type="InterPro" id="IPR003107">
    <property type="entry name" value="HAT"/>
</dbReference>
<dbReference type="EMBL" id="PUHW01000128">
    <property type="protein sequence ID" value="KAG0688720.1"/>
    <property type="molecule type" value="Genomic_DNA"/>
</dbReference>
<accession>A0A9P6WKF5</accession>
<keyword evidence="3" id="KW-0677">Repeat</keyword>
<evidence type="ECO:0000313" key="8">
    <source>
        <dbReference type="Proteomes" id="UP000697127"/>
    </source>
</evidence>
<reference evidence="7" key="1">
    <citation type="submission" date="2020-11" db="EMBL/GenBank/DDBJ databases">
        <title>Kefir isolates.</title>
        <authorList>
            <person name="Marcisauskas S."/>
            <person name="Kim Y."/>
            <person name="Blasche S."/>
        </authorList>
    </citation>
    <scope>NUCLEOTIDE SEQUENCE</scope>
    <source>
        <strain evidence="7">Olga-1</strain>
    </source>
</reference>
<evidence type="ECO:0000256" key="6">
    <source>
        <dbReference type="PROSITE-ProRule" id="PRU00339"/>
    </source>
</evidence>
<dbReference type="PANTHER" id="PTHR17204:SF23">
    <property type="entry name" value="U1 SMALL NUCLEAR RIBONUCLEOPROTEIN COMPONENT PRP42"/>
    <property type="match status" value="1"/>
</dbReference>
<dbReference type="InterPro" id="IPR019734">
    <property type="entry name" value="TPR_rpt"/>
</dbReference>
<dbReference type="PROSITE" id="PS50005">
    <property type="entry name" value="TPR"/>
    <property type="match status" value="1"/>
</dbReference>
<keyword evidence="8" id="KW-1185">Reference proteome</keyword>
<dbReference type="Pfam" id="PF23240">
    <property type="entry name" value="HAT_PRP39_N"/>
    <property type="match status" value="1"/>
</dbReference>
<dbReference type="SUPFAM" id="SSF48452">
    <property type="entry name" value="TPR-like"/>
    <property type="match status" value="1"/>
</dbReference>
<dbReference type="GO" id="GO:0005685">
    <property type="term" value="C:U1 snRNP"/>
    <property type="evidence" value="ECO:0007669"/>
    <property type="project" value="TreeGrafter"/>
</dbReference>
<name>A0A9P6WKF5_9ASCO</name>
<dbReference type="GO" id="GO:0071004">
    <property type="term" value="C:U2-type prespliceosome"/>
    <property type="evidence" value="ECO:0007669"/>
    <property type="project" value="TreeGrafter"/>
</dbReference>
<dbReference type="InterPro" id="IPR059164">
    <property type="entry name" value="HAT_PRP39_C"/>
</dbReference>
<evidence type="ECO:0000313" key="7">
    <source>
        <dbReference type="EMBL" id="KAG0688720.1"/>
    </source>
</evidence>
<evidence type="ECO:0000256" key="3">
    <source>
        <dbReference type="ARBA" id="ARBA00022737"/>
    </source>
</evidence>
<dbReference type="GO" id="GO:0000243">
    <property type="term" value="C:commitment complex"/>
    <property type="evidence" value="ECO:0007669"/>
    <property type="project" value="TreeGrafter"/>
</dbReference>
<evidence type="ECO:0000256" key="1">
    <source>
        <dbReference type="ARBA" id="ARBA00004123"/>
    </source>
</evidence>
<dbReference type="AlphaFoldDB" id="A0A9P6WKF5"/>
<dbReference type="SMART" id="SM00386">
    <property type="entry name" value="HAT"/>
    <property type="match status" value="5"/>
</dbReference>
<dbReference type="Proteomes" id="UP000697127">
    <property type="component" value="Unassembled WGS sequence"/>
</dbReference>
<organism evidence="7 8">
    <name type="scientific">Pichia californica</name>
    <dbReference type="NCBI Taxonomy" id="460514"/>
    <lineage>
        <taxon>Eukaryota</taxon>
        <taxon>Fungi</taxon>
        <taxon>Dikarya</taxon>
        <taxon>Ascomycota</taxon>
        <taxon>Saccharomycotina</taxon>
        <taxon>Pichiomycetes</taxon>
        <taxon>Pichiales</taxon>
        <taxon>Pichiaceae</taxon>
        <taxon>Pichia</taxon>
    </lineage>
</organism>
<keyword evidence="4" id="KW-0508">mRNA splicing</keyword>
<dbReference type="GO" id="GO:0030627">
    <property type="term" value="F:pre-mRNA 5'-splice site binding"/>
    <property type="evidence" value="ECO:0007669"/>
    <property type="project" value="TreeGrafter"/>
</dbReference>
<comment type="caution">
    <text evidence="7">The sequence shown here is derived from an EMBL/GenBank/DDBJ whole genome shotgun (WGS) entry which is preliminary data.</text>
</comment>
<evidence type="ECO:0000256" key="5">
    <source>
        <dbReference type="ARBA" id="ARBA00023242"/>
    </source>
</evidence>
<comment type="subcellular location">
    <subcellularLocation>
        <location evidence="1">Nucleus</location>
    </subcellularLocation>
</comment>
<evidence type="ECO:0000256" key="4">
    <source>
        <dbReference type="ARBA" id="ARBA00023187"/>
    </source>
</evidence>
<keyword evidence="6" id="KW-0802">TPR repeat</keyword>
<keyword evidence="5" id="KW-0539">Nucleus</keyword>
<sequence>MNINLSDVPNKERWISIATQVANNPDDFKLWEELIQITEFLPSLNLKTKYKINSQSTNIEKQLVLIVYENLLIQFPLLEQYWINYSNWFYKFNNLSKAIDTFERALIILPNSLIIWNSYIDLQLKLNSDNDKMIINFERAREAIGYHYLANSFFDKYLYFLKNINYIKHYHILLRKIIEIPQYDYLKYYKEFLKLIENANFDTIKYLISLEDLKKDYNLNWDDLFKPEKWKLIKIELKKKFTDLFITTQYHSWKFYNFERKLKTFYYKPNIKLTRLELQTWKSYIEYIEIQNLKIATKEKEINLIKNNSLLIDTIYNRCLIVTASYPYFWIKLSNYYLNYNDLKTAKLILIKGIYLNPIENLKLRIRLIDLFILSTEFDKAKSFLYESLKLLPNNIQLFCKLLEVEHFTQSSNVSKLIINKLTDILKLGNIELENQFDYLFIEMLNFSCISLEKINQIFEKFNTKKSYYYLKAKKMFFEIYKNEKPIIKHIPSGWECEYF</sequence>
<dbReference type="Gene3D" id="1.25.40.10">
    <property type="entry name" value="Tetratricopeptide repeat domain"/>
    <property type="match status" value="2"/>
</dbReference>
<gene>
    <name evidence="7" type="ORF">C6P40_000603</name>
</gene>